<dbReference type="GO" id="GO:0016989">
    <property type="term" value="F:sigma factor antagonist activity"/>
    <property type="evidence" value="ECO:0007669"/>
    <property type="project" value="TreeGrafter"/>
</dbReference>
<dbReference type="Pfam" id="PF13385">
    <property type="entry name" value="Laminin_G_3"/>
    <property type="match status" value="1"/>
</dbReference>
<dbReference type="SMART" id="SM00560">
    <property type="entry name" value="LamGL"/>
    <property type="match status" value="1"/>
</dbReference>
<dbReference type="RefSeq" id="WP_008655361.1">
    <property type="nucleotide sequence ID" value="NZ_ANMO01000090.1"/>
</dbReference>
<feature type="domain" description="LamG-like jellyroll fold" evidence="4">
    <location>
        <begin position="365"/>
        <end position="500"/>
    </location>
</feature>
<dbReference type="InterPro" id="IPR013320">
    <property type="entry name" value="ConA-like_dom_sf"/>
</dbReference>
<accession>M2B697</accession>
<evidence type="ECO:0000256" key="2">
    <source>
        <dbReference type="ARBA" id="ARBA00023157"/>
    </source>
</evidence>
<dbReference type="InterPro" id="IPR006860">
    <property type="entry name" value="FecR"/>
</dbReference>
<name>M2B697_9BACT</name>
<proteinExistence type="predicted"/>
<comment type="caution">
    <text evidence="5">The sequence shown here is derived from an EMBL/GenBank/DDBJ whole genome shotgun (WGS) entry which is preliminary data.</text>
</comment>
<gene>
    <name evidence="5" type="ORF">RE6C_01596</name>
</gene>
<dbReference type="Gene3D" id="2.60.120.200">
    <property type="match status" value="1"/>
</dbReference>
<dbReference type="Gene3D" id="2.60.120.1440">
    <property type="match status" value="1"/>
</dbReference>
<keyword evidence="1" id="KW-0732">Signal</keyword>
<dbReference type="EMBL" id="ANMO01000090">
    <property type="protein sequence ID" value="EMB17734.1"/>
    <property type="molecule type" value="Genomic_DNA"/>
</dbReference>
<feature type="transmembrane region" description="Helical" evidence="3">
    <location>
        <begin position="88"/>
        <end position="109"/>
    </location>
</feature>
<dbReference type="InterPro" id="IPR012373">
    <property type="entry name" value="Ferrdict_sens_TM"/>
</dbReference>
<keyword evidence="3" id="KW-0812">Transmembrane</keyword>
<evidence type="ECO:0000256" key="3">
    <source>
        <dbReference type="SAM" id="Phobius"/>
    </source>
</evidence>
<evidence type="ECO:0000256" key="1">
    <source>
        <dbReference type="ARBA" id="ARBA00022729"/>
    </source>
</evidence>
<protein>
    <submittedName>
        <fullName evidence="5">Protein containing FecR protein domain protein</fullName>
    </submittedName>
</protein>
<dbReference type="SUPFAM" id="SSF49899">
    <property type="entry name" value="Concanavalin A-like lectins/glucanases"/>
    <property type="match status" value="1"/>
</dbReference>
<dbReference type="PANTHER" id="PTHR30273">
    <property type="entry name" value="PERIPLASMIC SIGNAL SENSOR AND SIGMA FACTOR ACTIVATOR FECR-RELATED"/>
    <property type="match status" value="1"/>
</dbReference>
<dbReference type="PATRIC" id="fig|1263867.3.peg.1694"/>
<dbReference type="PANTHER" id="PTHR30273:SF2">
    <property type="entry name" value="PROTEIN FECR"/>
    <property type="match status" value="1"/>
</dbReference>
<dbReference type="InterPro" id="IPR006558">
    <property type="entry name" value="LamG-like"/>
</dbReference>
<dbReference type="Pfam" id="PF04773">
    <property type="entry name" value="FecR"/>
    <property type="match status" value="1"/>
</dbReference>
<evidence type="ECO:0000313" key="5">
    <source>
        <dbReference type="EMBL" id="EMB17734.1"/>
    </source>
</evidence>
<keyword evidence="3" id="KW-1133">Transmembrane helix</keyword>
<keyword evidence="2" id="KW-1015">Disulfide bond</keyword>
<evidence type="ECO:0000313" key="6">
    <source>
        <dbReference type="Proteomes" id="UP000011529"/>
    </source>
</evidence>
<evidence type="ECO:0000259" key="4">
    <source>
        <dbReference type="SMART" id="SM00560"/>
    </source>
</evidence>
<reference evidence="5" key="1">
    <citation type="submission" date="2012-11" db="EMBL/GenBank/DDBJ databases">
        <title>Permanent draft genomes of Rhodopirellula europaea strain SH398 and 6C.</title>
        <authorList>
            <person name="Richter M."/>
            <person name="Richter-Heitmann T."/>
            <person name="Frank C."/>
            <person name="Harder J."/>
            <person name="Glockner F.O."/>
        </authorList>
    </citation>
    <scope>NUCLEOTIDE SEQUENCE</scope>
    <source>
        <strain evidence="5">6C</strain>
    </source>
</reference>
<keyword evidence="6" id="KW-1185">Reference proteome</keyword>
<organism evidence="5 6">
    <name type="scientific">Rhodopirellula europaea 6C</name>
    <dbReference type="NCBI Taxonomy" id="1263867"/>
    <lineage>
        <taxon>Bacteria</taxon>
        <taxon>Pseudomonadati</taxon>
        <taxon>Planctomycetota</taxon>
        <taxon>Planctomycetia</taxon>
        <taxon>Pirellulales</taxon>
        <taxon>Pirellulaceae</taxon>
        <taxon>Rhodopirellula</taxon>
    </lineage>
</organism>
<dbReference type="AlphaFoldDB" id="M2B697"/>
<dbReference type="Proteomes" id="UP000011529">
    <property type="component" value="Unassembled WGS sequence"/>
</dbReference>
<keyword evidence="3" id="KW-0472">Membrane</keyword>
<reference evidence="5" key="2">
    <citation type="journal article" date="2013" name="Mar. Genomics">
        <title>Expression of sulfatases in Rhodopirellula baltica and the diversity of sulfatases in the genus Rhodopirellula.</title>
        <authorList>
            <person name="Wegner C.E."/>
            <person name="Richter-Heitmann T."/>
            <person name="Klindworth A."/>
            <person name="Klockow C."/>
            <person name="Richter M."/>
            <person name="Achstetter T."/>
            <person name="Glockner F.O."/>
            <person name="Harder J."/>
        </authorList>
    </citation>
    <scope>NUCLEOTIDE SEQUENCE [LARGE SCALE GENOMIC DNA]</scope>
    <source>
        <strain evidence="5">6C</strain>
    </source>
</reference>
<sequence length="517" mass="55779">MTVDDKLIDRMLSGEASDNEAAEFQLWLKTPANLQRFASRAELHSNLRRSLRRRHIQADALKSNSKASAIAVASVPQPQTTLLFESSAVLLAMTTGLVTAACLLFAFLWSHRTEAPPSVDHAVASVVRNVGGMLKKDDRHWVAPQLPAGDYELRTGLMNLGFGGGVMVYLEAPARFDVVSDRRVVLHSGRLSATVPPEGIGFTVETPEAEVVDFGTEFSIDVEGGTSEVHVFDGLVRVNPGTSNQRDSSKSVDLHASEAVRITGGASAPVGISIETNRFIRNFDEPRLNYARAIKRLSPVAYYRMPIRDRGLVSEPPEYSGVVLTGEGKRPPHAKGVFAGGSLKVGVDSIGRGGRVDSPPAFGTGHFSLTAFVYLEALAQDGVVATNFDSGHGNFDISLNENASLQAKIRTENPTTFADEVTTTSGSVLPLKAWRHVVVTVDGENLKLYEDGKLVSATTCDAMATNNSGAVWFGTAASATQLWNGRIDEVALFNRALEKDEIEALFRTAQEEIARSQ</sequence>